<dbReference type="GO" id="GO:0008270">
    <property type="term" value="F:zinc ion binding"/>
    <property type="evidence" value="ECO:0007669"/>
    <property type="project" value="UniProtKB-KW"/>
</dbReference>
<comment type="caution">
    <text evidence="5">The sequence shown here is derived from an EMBL/GenBank/DDBJ whole genome shotgun (WGS) entry which is preliminary data.</text>
</comment>
<proteinExistence type="predicted"/>
<dbReference type="STRING" id="4540.A0A3L6RQG4"/>
<keyword evidence="2" id="KW-0863">Zinc-finger</keyword>
<evidence type="ECO:0000256" key="4">
    <source>
        <dbReference type="ARBA" id="ARBA00023159"/>
    </source>
</evidence>
<dbReference type="InterPro" id="IPR051140">
    <property type="entry name" value="GATA_TF"/>
</dbReference>
<reference evidence="6" key="1">
    <citation type="journal article" date="2019" name="Nat. Commun.">
        <title>The genome of broomcorn millet.</title>
        <authorList>
            <person name="Zou C."/>
            <person name="Miki D."/>
            <person name="Li D."/>
            <person name="Tang Q."/>
            <person name="Xiao L."/>
            <person name="Rajput S."/>
            <person name="Deng P."/>
            <person name="Jia W."/>
            <person name="Huang R."/>
            <person name="Zhang M."/>
            <person name="Sun Y."/>
            <person name="Hu J."/>
            <person name="Fu X."/>
            <person name="Schnable P.S."/>
            <person name="Li F."/>
            <person name="Zhang H."/>
            <person name="Feng B."/>
            <person name="Zhu X."/>
            <person name="Liu R."/>
            <person name="Schnable J.C."/>
            <person name="Zhu J.-K."/>
            <person name="Zhang H."/>
        </authorList>
    </citation>
    <scope>NUCLEOTIDE SEQUENCE [LARGE SCALE GENOMIC DNA]</scope>
</reference>
<evidence type="ECO:0000256" key="3">
    <source>
        <dbReference type="ARBA" id="ARBA00022833"/>
    </source>
</evidence>
<accession>A0A3L6RQG4</accession>
<organism evidence="5 6">
    <name type="scientific">Panicum miliaceum</name>
    <name type="common">Proso millet</name>
    <name type="synonym">Broomcorn millet</name>
    <dbReference type="NCBI Taxonomy" id="4540"/>
    <lineage>
        <taxon>Eukaryota</taxon>
        <taxon>Viridiplantae</taxon>
        <taxon>Streptophyta</taxon>
        <taxon>Embryophyta</taxon>
        <taxon>Tracheophyta</taxon>
        <taxon>Spermatophyta</taxon>
        <taxon>Magnoliopsida</taxon>
        <taxon>Liliopsida</taxon>
        <taxon>Poales</taxon>
        <taxon>Poaceae</taxon>
        <taxon>PACMAD clade</taxon>
        <taxon>Panicoideae</taxon>
        <taxon>Panicodae</taxon>
        <taxon>Paniceae</taxon>
        <taxon>Panicinae</taxon>
        <taxon>Panicum</taxon>
        <taxon>Panicum sect. Panicum</taxon>
    </lineage>
</organism>
<dbReference type="PANTHER" id="PTHR45658">
    <property type="entry name" value="GATA TRANSCRIPTION FACTOR"/>
    <property type="match status" value="1"/>
</dbReference>
<dbReference type="OrthoDB" id="2162994at2759"/>
<dbReference type="GO" id="GO:0005634">
    <property type="term" value="C:nucleus"/>
    <property type="evidence" value="ECO:0007669"/>
    <property type="project" value="TreeGrafter"/>
</dbReference>
<keyword evidence="1" id="KW-0479">Metal-binding</keyword>
<gene>
    <name evidence="5" type="ORF">C2845_PM11G10930</name>
</gene>
<protein>
    <submittedName>
        <fullName evidence="5">Uncharacterized protein</fullName>
    </submittedName>
</protein>
<evidence type="ECO:0000256" key="1">
    <source>
        <dbReference type="ARBA" id="ARBA00022723"/>
    </source>
</evidence>
<dbReference type="EMBL" id="PQIB02000007">
    <property type="protein sequence ID" value="RLN07865.1"/>
    <property type="molecule type" value="Genomic_DNA"/>
</dbReference>
<dbReference type="GO" id="GO:0030154">
    <property type="term" value="P:cell differentiation"/>
    <property type="evidence" value="ECO:0007669"/>
    <property type="project" value="TreeGrafter"/>
</dbReference>
<name>A0A3L6RQG4_PANMI</name>
<evidence type="ECO:0000313" key="5">
    <source>
        <dbReference type="EMBL" id="RLN07865.1"/>
    </source>
</evidence>
<dbReference type="AlphaFoldDB" id="A0A3L6RQG4"/>
<evidence type="ECO:0000256" key="2">
    <source>
        <dbReference type="ARBA" id="ARBA00022771"/>
    </source>
</evidence>
<keyword evidence="4" id="KW-0010">Activator</keyword>
<dbReference type="PANTHER" id="PTHR45658:SF46">
    <property type="entry name" value="GATA TRANSCRIPTION FACTOR 4"/>
    <property type="match status" value="1"/>
</dbReference>
<evidence type="ECO:0000313" key="6">
    <source>
        <dbReference type="Proteomes" id="UP000275267"/>
    </source>
</evidence>
<keyword evidence="6" id="KW-1185">Reference proteome</keyword>
<dbReference type="Proteomes" id="UP000275267">
    <property type="component" value="Unassembled WGS sequence"/>
</dbReference>
<sequence length="61" mass="7044">MPEYRPAASLTFVLTQHSKSHRKVMELRRQKEMILFRGSHRDVAAGSVGPRPELMFRDGMC</sequence>
<keyword evidence="3" id="KW-0862">Zinc</keyword>